<dbReference type="OrthoDB" id="137390at2157"/>
<evidence type="ECO:0000256" key="6">
    <source>
        <dbReference type="SAM" id="Phobius"/>
    </source>
</evidence>
<name>A0A5P9NZJ2_9EURY</name>
<keyword evidence="5 6" id="KW-0472">Membrane</keyword>
<evidence type="ECO:0000256" key="4">
    <source>
        <dbReference type="ARBA" id="ARBA00022989"/>
    </source>
</evidence>
<keyword evidence="3 6" id="KW-0812">Transmembrane</keyword>
<reference evidence="7 8" key="1">
    <citation type="journal article" date="2007" name="Int. J. Syst. Evol. Microbiol.">
        <title>Natronorubrum sulfidifaciens sp. nov., an extremely haloalkaliphilic archaeon isolated from Aiding salt lake in Xin-Jiang, China.</title>
        <authorList>
            <person name="Cui H.L."/>
            <person name="Tohty D."/>
            <person name="Liu H.C."/>
            <person name="Liu S.J."/>
            <person name="Oren A."/>
            <person name="Zhou P.J."/>
        </authorList>
    </citation>
    <scope>NUCLEOTIDE SEQUENCE [LARGE SCALE GENOMIC DNA]</scope>
    <source>
        <strain evidence="7 8">7-3</strain>
    </source>
</reference>
<dbReference type="GeneID" id="42299672"/>
<dbReference type="EMBL" id="CP045488">
    <property type="protein sequence ID" value="QFU81315.1"/>
    <property type="molecule type" value="Genomic_DNA"/>
</dbReference>
<accession>A0A5P9NZJ2</accession>
<dbReference type="Pfam" id="PF01594">
    <property type="entry name" value="AI-2E_transport"/>
    <property type="match status" value="1"/>
</dbReference>
<evidence type="ECO:0000256" key="3">
    <source>
        <dbReference type="ARBA" id="ARBA00022692"/>
    </source>
</evidence>
<comment type="subcellular location">
    <subcellularLocation>
        <location evidence="1">Membrane</location>
        <topology evidence="1">Multi-pass membrane protein</topology>
    </subcellularLocation>
</comment>
<dbReference type="Proteomes" id="UP000326170">
    <property type="component" value="Chromosome"/>
</dbReference>
<feature type="transmembrane region" description="Helical" evidence="6">
    <location>
        <begin position="248"/>
        <end position="269"/>
    </location>
</feature>
<evidence type="ECO:0000256" key="5">
    <source>
        <dbReference type="ARBA" id="ARBA00023136"/>
    </source>
</evidence>
<dbReference type="PANTHER" id="PTHR21716:SF4">
    <property type="entry name" value="TRANSMEMBRANE PROTEIN 245"/>
    <property type="match status" value="1"/>
</dbReference>
<feature type="transmembrane region" description="Helical" evidence="6">
    <location>
        <begin position="220"/>
        <end position="242"/>
    </location>
</feature>
<evidence type="ECO:0000313" key="8">
    <source>
        <dbReference type="Proteomes" id="UP000326170"/>
    </source>
</evidence>
<keyword evidence="8" id="KW-1185">Reference proteome</keyword>
<dbReference type="InterPro" id="IPR002549">
    <property type="entry name" value="AI-2E-like"/>
</dbReference>
<keyword evidence="4 6" id="KW-1133">Transmembrane helix</keyword>
<evidence type="ECO:0000256" key="1">
    <source>
        <dbReference type="ARBA" id="ARBA00004141"/>
    </source>
</evidence>
<protein>
    <submittedName>
        <fullName evidence="7">AI-2E family transporter</fullName>
    </submittedName>
</protein>
<dbReference type="PANTHER" id="PTHR21716">
    <property type="entry name" value="TRANSMEMBRANE PROTEIN"/>
    <property type="match status" value="1"/>
</dbReference>
<sequence>MNVSKGFYLLLVTISAVLTLAIVWPFLQYVLLAVLLAYVLYPLQKRLEPRVGPSFSSASLVVGATLSIIVPFAAMIGLIATDVVRFAQSLENGGPGIDRLETTISERTGQDVNIAETATNGARSAAEGLLGGAPDALSGLIHAVVGIGLAAFLLYFLLRDGDRLFTWVREIVPLPREVQTTLFEELDRLTWAVLVGHVAVAIIQGVLAGLGLFATGIPNVVFWTFVMILLSLIPLIGSFAVWAPAAVWLAATGSAVAAVALAVYGTIVVGASDEFLRPLIVGRADVNPSIIIVGVIGGMYLMGFMGLFFGPVIVGACKVILETFDDHYDDLEPAGDW</sequence>
<dbReference type="AlphaFoldDB" id="A0A5P9NZJ2"/>
<comment type="similarity">
    <text evidence="2">Belongs to the autoinducer-2 exporter (AI-2E) (TC 2.A.86) family.</text>
</comment>
<evidence type="ECO:0000313" key="7">
    <source>
        <dbReference type="EMBL" id="QFU81315.1"/>
    </source>
</evidence>
<feature type="transmembrane region" description="Helical" evidence="6">
    <location>
        <begin position="7"/>
        <end position="40"/>
    </location>
</feature>
<dbReference type="GO" id="GO:0016020">
    <property type="term" value="C:membrane"/>
    <property type="evidence" value="ECO:0007669"/>
    <property type="project" value="UniProtKB-SubCell"/>
</dbReference>
<proteinExistence type="inferred from homology"/>
<dbReference type="RefSeq" id="WP_152938698.1">
    <property type="nucleotide sequence ID" value="NZ_CP045488.1"/>
</dbReference>
<organism evidence="7 8">
    <name type="scientific">Natronorubrum aibiense</name>
    <dbReference type="NCBI Taxonomy" id="348826"/>
    <lineage>
        <taxon>Archaea</taxon>
        <taxon>Methanobacteriati</taxon>
        <taxon>Methanobacteriota</taxon>
        <taxon>Stenosarchaea group</taxon>
        <taxon>Halobacteria</taxon>
        <taxon>Halobacteriales</taxon>
        <taxon>Natrialbaceae</taxon>
        <taxon>Natronorubrum</taxon>
    </lineage>
</organism>
<feature type="transmembrane region" description="Helical" evidence="6">
    <location>
        <begin position="189"/>
        <end position="213"/>
    </location>
</feature>
<feature type="transmembrane region" description="Helical" evidence="6">
    <location>
        <begin position="139"/>
        <end position="158"/>
    </location>
</feature>
<feature type="transmembrane region" description="Helical" evidence="6">
    <location>
        <begin position="60"/>
        <end position="80"/>
    </location>
</feature>
<feature type="transmembrane region" description="Helical" evidence="6">
    <location>
        <begin position="290"/>
        <end position="314"/>
    </location>
</feature>
<evidence type="ECO:0000256" key="2">
    <source>
        <dbReference type="ARBA" id="ARBA00009773"/>
    </source>
</evidence>
<gene>
    <name evidence="7" type="ORF">GCU68_01445</name>
</gene>
<dbReference type="KEGG" id="nas:GCU68_01445"/>